<dbReference type="SUPFAM" id="SSF48239">
    <property type="entry name" value="Terpenoid cyclases/Protein prenyltransferases"/>
    <property type="match status" value="1"/>
</dbReference>
<sequence length="299" mass="34122">MIGYSMAIRYLQNAWHYLNDHARPFERVAFQHAFQHGPISAVLEALQQYQNEDGGFQAHFEPDNRTSASSALATSVALREARRLGMSVTEPMVQFAVKYLLDTLDQETMTWRIIPQEAQNAPHAPWWDNTDGTLIQRFSGCKLNPRADLLGSLWVYQELVPEEVLVQLTDDVLKHAEHASEMHDLICLAHLLGTEEFPEVYRAPLLQVFRERVLPTIPDHKDAMQGYVLLPLQIADTPEHPLAFDLEDAVQTQLDLMLETQSPQGHWEPGFSWGNREADQEWKSILTFQNVSALQAWGL</sequence>
<proteinExistence type="predicted"/>
<dbReference type="EMBL" id="BJXB01000017">
    <property type="protein sequence ID" value="GEM48047.1"/>
    <property type="molecule type" value="Genomic_DNA"/>
</dbReference>
<gene>
    <name evidence="1" type="ORF">DC3_36820</name>
</gene>
<accession>A0A511N6G3</accession>
<reference evidence="1 2" key="1">
    <citation type="submission" date="2019-07" db="EMBL/GenBank/DDBJ databases">
        <title>Whole genome shotgun sequence of Deinococcus cellulosilyticus NBRC 106333.</title>
        <authorList>
            <person name="Hosoyama A."/>
            <person name="Uohara A."/>
            <person name="Ohji S."/>
            <person name="Ichikawa N."/>
        </authorList>
    </citation>
    <scope>NUCLEOTIDE SEQUENCE [LARGE SCALE GENOMIC DNA]</scope>
    <source>
        <strain evidence="1 2">NBRC 106333</strain>
    </source>
</reference>
<evidence type="ECO:0000313" key="2">
    <source>
        <dbReference type="Proteomes" id="UP000321306"/>
    </source>
</evidence>
<organism evidence="1 2">
    <name type="scientific">Deinococcus cellulosilyticus (strain DSM 18568 / NBRC 106333 / KACC 11606 / 5516J-15)</name>
    <dbReference type="NCBI Taxonomy" id="1223518"/>
    <lineage>
        <taxon>Bacteria</taxon>
        <taxon>Thermotogati</taxon>
        <taxon>Deinococcota</taxon>
        <taxon>Deinococci</taxon>
        <taxon>Deinococcales</taxon>
        <taxon>Deinococcaceae</taxon>
        <taxon>Deinococcus</taxon>
    </lineage>
</organism>
<keyword evidence="2" id="KW-1185">Reference proteome</keyword>
<dbReference type="AlphaFoldDB" id="A0A511N6G3"/>
<dbReference type="Gene3D" id="1.50.10.20">
    <property type="match status" value="1"/>
</dbReference>
<name>A0A511N6G3_DEIC1</name>
<comment type="caution">
    <text evidence="1">The sequence shown here is derived from an EMBL/GenBank/DDBJ whole genome shotgun (WGS) entry which is preliminary data.</text>
</comment>
<protein>
    <submittedName>
        <fullName evidence="1">Uncharacterized protein</fullName>
    </submittedName>
</protein>
<dbReference type="Proteomes" id="UP000321306">
    <property type="component" value="Unassembled WGS sequence"/>
</dbReference>
<dbReference type="InterPro" id="IPR008930">
    <property type="entry name" value="Terpenoid_cyclase/PrenylTrfase"/>
</dbReference>
<evidence type="ECO:0000313" key="1">
    <source>
        <dbReference type="EMBL" id="GEM48047.1"/>
    </source>
</evidence>